<name>A0A1J7BNZ2_FLAJO</name>
<dbReference type="AlphaFoldDB" id="A0A1J7BNZ2"/>
<dbReference type="Gene3D" id="1.20.1600.10">
    <property type="entry name" value="Outer membrane efflux proteins (OEP)"/>
    <property type="match status" value="1"/>
</dbReference>
<dbReference type="Proteomes" id="UP000182826">
    <property type="component" value="Unassembled WGS sequence"/>
</dbReference>
<dbReference type="InterPro" id="IPR003423">
    <property type="entry name" value="OMP_efflux"/>
</dbReference>
<dbReference type="RefSeq" id="WP_071637612.1">
    <property type="nucleotide sequence ID" value="NZ_MLFK01000009.1"/>
</dbReference>
<dbReference type="InterPro" id="IPR010131">
    <property type="entry name" value="MdtP/NodT-like"/>
</dbReference>
<dbReference type="Gene3D" id="2.20.200.10">
    <property type="entry name" value="Outer membrane efflux proteins (OEP)"/>
    <property type="match status" value="1"/>
</dbReference>
<keyword evidence="2" id="KW-0472">Membrane</keyword>
<dbReference type="NCBIfam" id="TIGR01845">
    <property type="entry name" value="outer_NodT"/>
    <property type="match status" value="1"/>
</dbReference>
<dbReference type="GO" id="GO:0005886">
    <property type="term" value="C:plasma membrane"/>
    <property type="evidence" value="ECO:0007669"/>
    <property type="project" value="UniProtKB-SubCell"/>
</dbReference>
<dbReference type="Pfam" id="PF02321">
    <property type="entry name" value="OEP"/>
    <property type="match status" value="2"/>
</dbReference>
<gene>
    <name evidence="3" type="ORF">BKM63_16090</name>
</gene>
<accession>A0A1J7BNZ2</accession>
<dbReference type="PANTHER" id="PTHR30203:SF33">
    <property type="entry name" value="BLR4455 PROTEIN"/>
    <property type="match status" value="1"/>
</dbReference>
<proteinExistence type="inferred from homology"/>
<keyword evidence="2" id="KW-0564">Palmitate</keyword>
<dbReference type="PANTHER" id="PTHR30203">
    <property type="entry name" value="OUTER MEMBRANE CATION EFFLUX PROTEIN"/>
    <property type="match status" value="1"/>
</dbReference>
<evidence type="ECO:0000313" key="3">
    <source>
        <dbReference type="EMBL" id="OIV40411.1"/>
    </source>
</evidence>
<dbReference type="GO" id="GO:0015562">
    <property type="term" value="F:efflux transmembrane transporter activity"/>
    <property type="evidence" value="ECO:0007669"/>
    <property type="project" value="InterPro"/>
</dbReference>
<evidence type="ECO:0000313" key="4">
    <source>
        <dbReference type="Proteomes" id="UP000182826"/>
    </source>
</evidence>
<evidence type="ECO:0008006" key="5">
    <source>
        <dbReference type="Google" id="ProtNLM"/>
    </source>
</evidence>
<evidence type="ECO:0000256" key="1">
    <source>
        <dbReference type="ARBA" id="ARBA00007613"/>
    </source>
</evidence>
<keyword evidence="2" id="KW-0449">Lipoprotein</keyword>
<dbReference type="OrthoDB" id="9770517at2"/>
<comment type="subcellular location">
    <subcellularLocation>
        <location evidence="2">Cell membrane</location>
        <topology evidence="2">Lipid-anchor</topology>
    </subcellularLocation>
</comment>
<comment type="similarity">
    <text evidence="1 2">Belongs to the outer membrane factor (OMF) (TC 1.B.17) family.</text>
</comment>
<organism evidence="3 4">
    <name type="scientific">Flavobacterium johnsoniae</name>
    <name type="common">Cytophaga johnsonae</name>
    <dbReference type="NCBI Taxonomy" id="986"/>
    <lineage>
        <taxon>Bacteria</taxon>
        <taxon>Pseudomonadati</taxon>
        <taxon>Bacteroidota</taxon>
        <taxon>Flavobacteriia</taxon>
        <taxon>Flavobacteriales</taxon>
        <taxon>Flavobacteriaceae</taxon>
        <taxon>Flavobacterium</taxon>
    </lineage>
</organism>
<dbReference type="EMBL" id="MLFK01000009">
    <property type="protein sequence ID" value="OIV40411.1"/>
    <property type="molecule type" value="Genomic_DNA"/>
</dbReference>
<keyword evidence="2" id="KW-1134">Transmembrane beta strand</keyword>
<sequence>MKKIIYYILILIVFSACQIGKEYTRPEIVMPKEYRGTGTIMQQNNDSTLLPWRSFFTDPALQNIIDNILQRNYDMVIALKNIEINDEYLKESKVSWLPSVSAGIGTSRNYYSDNSLNGANGFNLGNTLGTNNRIEDYTLNTGISWEIDIWGKVKNQKKAALNEWLQSLEARKALQTRLIASAATSYYTLLMLDEQLAITRKNLALSANTVKLIKVQFENGAATALALQQAEVQYKSTQAIIPDLEQEQFIQENALNVLMGNEPDKIALPESKANFTAPQQLNSSVPASLMSNRPDVRQKEFELRAASARIGVAQAGLYPALNITAAGGLNSFQSSNWLNIPGSLFGILAGGLTEPVFNKRKLRTAFNVSKITYEQKAEEFRKTVLQATKEVSDAMFKTEKLKEKIAIETSKNELLQTAVNNADLLFTNGQANYLEVILIEQNLIENELKLSDLKRQQALAYIEFYRALGGGQ</sequence>
<dbReference type="PROSITE" id="PS51257">
    <property type="entry name" value="PROKAR_LIPOPROTEIN"/>
    <property type="match status" value="1"/>
</dbReference>
<comment type="caution">
    <text evidence="3">The sequence shown here is derived from an EMBL/GenBank/DDBJ whole genome shotgun (WGS) entry which is preliminary data.</text>
</comment>
<keyword evidence="2" id="KW-0812">Transmembrane</keyword>
<evidence type="ECO:0000256" key="2">
    <source>
        <dbReference type="RuleBase" id="RU362097"/>
    </source>
</evidence>
<keyword evidence="4" id="KW-1185">Reference proteome</keyword>
<reference evidence="3 4" key="1">
    <citation type="submission" date="2016-10" db="EMBL/GenBank/DDBJ databases">
        <title>Draft Genome Sequence of Rhizobacteria Flavobacterium johnsoniae CI04.</title>
        <authorList>
            <person name="Bravo J.I."/>
            <person name="Lozano G.L."/>
            <person name="Handelsman J."/>
        </authorList>
    </citation>
    <scope>NUCLEOTIDE SEQUENCE [LARGE SCALE GENOMIC DNA]</scope>
    <source>
        <strain evidence="3 4">CI04</strain>
    </source>
</reference>
<dbReference type="SUPFAM" id="SSF56954">
    <property type="entry name" value="Outer membrane efflux proteins (OEP)"/>
    <property type="match status" value="1"/>
</dbReference>
<protein>
    <recommendedName>
        <fullName evidence="5">RND transporter</fullName>
    </recommendedName>
</protein>